<dbReference type="GO" id="GO:0003684">
    <property type="term" value="F:damaged DNA binding"/>
    <property type="evidence" value="ECO:0007669"/>
    <property type="project" value="TreeGrafter"/>
</dbReference>
<dbReference type="InterPro" id="IPR040227">
    <property type="entry name" value="Nibrin-rel"/>
</dbReference>
<feature type="region of interest" description="Disordered" evidence="8">
    <location>
        <begin position="386"/>
        <end position="485"/>
    </location>
</feature>
<feature type="compositionally biased region" description="Low complexity" evidence="8">
    <location>
        <begin position="749"/>
        <end position="768"/>
    </location>
</feature>
<feature type="domain" description="FHA" evidence="9">
    <location>
        <begin position="5"/>
        <end position="67"/>
    </location>
</feature>
<dbReference type="GO" id="GO:0005694">
    <property type="term" value="C:chromosome"/>
    <property type="evidence" value="ECO:0007669"/>
    <property type="project" value="UniProtKB-SubCell"/>
</dbReference>
<reference evidence="10 11" key="1">
    <citation type="journal article" date="2013" name="BMC Genomics">
        <title>The genome and transcriptome of the pine saprophyte Ophiostoma piceae, and a comparison with the bark beetle-associated pine pathogen Grosmannia clavigera.</title>
        <authorList>
            <person name="Haridas S."/>
            <person name="Wang Y."/>
            <person name="Lim L."/>
            <person name="Massoumi Alamouti S."/>
            <person name="Jackman S."/>
            <person name="Docking R."/>
            <person name="Robertson G."/>
            <person name="Birol I."/>
            <person name="Bohlmann J."/>
            <person name="Breuil C."/>
        </authorList>
    </citation>
    <scope>NUCLEOTIDE SEQUENCE [LARGE SCALE GENOMIC DNA]</scope>
    <source>
        <strain evidence="10 11">UAMH 11346</strain>
    </source>
</reference>
<dbReference type="GO" id="GO:0000724">
    <property type="term" value="P:double-strand break repair via homologous recombination"/>
    <property type="evidence" value="ECO:0007669"/>
    <property type="project" value="TreeGrafter"/>
</dbReference>
<evidence type="ECO:0000256" key="8">
    <source>
        <dbReference type="SAM" id="MobiDB-lite"/>
    </source>
</evidence>
<feature type="compositionally biased region" description="Low complexity" evidence="8">
    <location>
        <begin position="958"/>
        <end position="974"/>
    </location>
</feature>
<dbReference type="Proteomes" id="UP000016923">
    <property type="component" value="Unassembled WGS sequence"/>
</dbReference>
<dbReference type="EMBL" id="KE148148">
    <property type="protein sequence ID" value="EPE08525.1"/>
    <property type="molecule type" value="Genomic_DNA"/>
</dbReference>
<evidence type="ECO:0000256" key="1">
    <source>
        <dbReference type="ARBA" id="ARBA00004123"/>
    </source>
</evidence>
<name>S3D536_OPHP1</name>
<dbReference type="OrthoDB" id="552194at2759"/>
<dbReference type="Pfam" id="PF00498">
    <property type="entry name" value="FHA"/>
    <property type="match status" value="1"/>
</dbReference>
<dbReference type="PANTHER" id="PTHR12162">
    <property type="entry name" value="NIBRIN-RELATED"/>
    <property type="match status" value="1"/>
</dbReference>
<feature type="compositionally biased region" description="Low complexity" evidence="8">
    <location>
        <begin position="396"/>
        <end position="405"/>
    </location>
</feature>
<dbReference type="SUPFAM" id="SSF49879">
    <property type="entry name" value="SMAD/FHA domain"/>
    <property type="match status" value="1"/>
</dbReference>
<feature type="compositionally biased region" description="Low complexity" evidence="8">
    <location>
        <begin position="683"/>
        <end position="697"/>
    </location>
</feature>
<feature type="region of interest" description="Disordered" evidence="8">
    <location>
        <begin position="682"/>
        <end position="990"/>
    </location>
</feature>
<feature type="compositionally biased region" description="Acidic residues" evidence="8">
    <location>
        <begin position="517"/>
        <end position="529"/>
    </location>
</feature>
<dbReference type="eggNOG" id="ENOG502QQ7Y">
    <property type="taxonomic scope" value="Eukaryota"/>
</dbReference>
<organism evidence="10 11">
    <name type="scientific">Ophiostoma piceae (strain UAMH 11346)</name>
    <name type="common">Sap stain fungus</name>
    <dbReference type="NCBI Taxonomy" id="1262450"/>
    <lineage>
        <taxon>Eukaryota</taxon>
        <taxon>Fungi</taxon>
        <taxon>Dikarya</taxon>
        <taxon>Ascomycota</taxon>
        <taxon>Pezizomycotina</taxon>
        <taxon>Sordariomycetes</taxon>
        <taxon>Sordariomycetidae</taxon>
        <taxon>Ophiostomatales</taxon>
        <taxon>Ophiostomataceae</taxon>
        <taxon>Ophiostoma</taxon>
    </lineage>
</organism>
<dbReference type="InterPro" id="IPR043014">
    <property type="entry name" value="Nibrin_BRCT2_sf"/>
</dbReference>
<dbReference type="Gene3D" id="2.60.200.20">
    <property type="match status" value="1"/>
</dbReference>
<evidence type="ECO:0000259" key="9">
    <source>
        <dbReference type="PROSITE" id="PS50006"/>
    </source>
</evidence>
<feature type="compositionally biased region" description="Basic and acidic residues" evidence="8">
    <location>
        <begin position="196"/>
        <end position="205"/>
    </location>
</feature>
<keyword evidence="4" id="KW-0227">DNA damage</keyword>
<keyword evidence="5" id="KW-0234">DNA repair</keyword>
<feature type="compositionally biased region" description="Acidic residues" evidence="8">
    <location>
        <begin position="424"/>
        <end position="433"/>
    </location>
</feature>
<dbReference type="Gene3D" id="3.40.50.10980">
    <property type="entry name" value="Nibrin, BRCT2 domain"/>
    <property type="match status" value="1"/>
</dbReference>
<feature type="region of interest" description="Disordered" evidence="8">
    <location>
        <begin position="183"/>
        <end position="212"/>
    </location>
</feature>
<dbReference type="AlphaFoldDB" id="S3D536"/>
<feature type="compositionally biased region" description="Low complexity" evidence="8">
    <location>
        <begin position="781"/>
        <end position="790"/>
    </location>
</feature>
<dbReference type="Gene3D" id="3.40.50.10190">
    <property type="entry name" value="BRCT domain"/>
    <property type="match status" value="1"/>
</dbReference>
<dbReference type="PANTHER" id="PTHR12162:SF0">
    <property type="entry name" value="NIBRIN"/>
    <property type="match status" value="1"/>
</dbReference>
<dbReference type="PROSITE" id="PS50006">
    <property type="entry name" value="FHA_DOMAIN"/>
    <property type="match status" value="1"/>
</dbReference>
<accession>S3D536</accession>
<evidence type="ECO:0000256" key="4">
    <source>
        <dbReference type="ARBA" id="ARBA00022763"/>
    </source>
</evidence>
<keyword evidence="6" id="KW-0539">Nucleus</keyword>
<evidence type="ECO:0000256" key="7">
    <source>
        <dbReference type="ARBA" id="ARBA00044757"/>
    </source>
</evidence>
<feature type="region of interest" description="Disordered" evidence="8">
    <location>
        <begin position="507"/>
        <end position="576"/>
    </location>
</feature>
<evidence type="ECO:0000313" key="10">
    <source>
        <dbReference type="EMBL" id="EPE08525.1"/>
    </source>
</evidence>
<evidence type="ECO:0000256" key="3">
    <source>
        <dbReference type="ARBA" id="ARBA00022454"/>
    </source>
</evidence>
<keyword evidence="3" id="KW-0158">Chromosome</keyword>
<dbReference type="Pfam" id="PF16508">
    <property type="entry name" value="NIBRIN_BRCT_II"/>
    <property type="match status" value="1"/>
</dbReference>
<evidence type="ECO:0000256" key="5">
    <source>
        <dbReference type="ARBA" id="ARBA00023204"/>
    </source>
</evidence>
<feature type="compositionally biased region" description="Basic and acidic residues" evidence="8">
    <location>
        <begin position="563"/>
        <end position="576"/>
    </location>
</feature>
<dbReference type="GO" id="GO:0030870">
    <property type="term" value="C:Mre11 complex"/>
    <property type="evidence" value="ECO:0007669"/>
    <property type="project" value="InterPro"/>
</dbReference>
<feature type="compositionally biased region" description="Gly residues" evidence="8">
    <location>
        <begin position="791"/>
        <end position="803"/>
    </location>
</feature>
<feature type="compositionally biased region" description="Polar residues" evidence="8">
    <location>
        <begin position="911"/>
        <end position="928"/>
    </location>
</feature>
<keyword evidence="11" id="KW-1185">Reference proteome</keyword>
<comment type="similarity">
    <text evidence="7">Belongs to the Nibrin family.</text>
</comment>
<evidence type="ECO:0000256" key="2">
    <source>
        <dbReference type="ARBA" id="ARBA00004286"/>
    </source>
</evidence>
<gene>
    <name evidence="10" type="ORF">F503_04112</name>
</gene>
<evidence type="ECO:0000313" key="11">
    <source>
        <dbReference type="Proteomes" id="UP000016923"/>
    </source>
</evidence>
<dbReference type="OMA" id="FRITWHP"/>
<dbReference type="InterPro" id="IPR032429">
    <property type="entry name" value="Nibrin_BRCT2"/>
</dbReference>
<dbReference type="HOGENOM" id="CLU_007951_0_0_1"/>
<feature type="compositionally biased region" description="Low complexity" evidence="8">
    <location>
        <begin position="889"/>
        <end position="898"/>
    </location>
</feature>
<evidence type="ECO:0000256" key="6">
    <source>
        <dbReference type="ARBA" id="ARBA00023242"/>
    </source>
</evidence>
<dbReference type="GO" id="GO:0007095">
    <property type="term" value="P:mitotic G2 DNA damage checkpoint signaling"/>
    <property type="evidence" value="ECO:0007669"/>
    <property type="project" value="InterPro"/>
</dbReference>
<dbReference type="InterPro" id="IPR036420">
    <property type="entry name" value="BRCT_dom_sf"/>
</dbReference>
<feature type="compositionally biased region" description="Basic and acidic residues" evidence="8">
    <location>
        <begin position="820"/>
        <end position="830"/>
    </location>
</feature>
<dbReference type="InterPro" id="IPR000253">
    <property type="entry name" value="FHA_dom"/>
</dbReference>
<sequence>MWLLENAGNAFQAGQLVISDKTISRKHLTIEVDRVRDGDGRDPGSRSVVTIEDLATKIGTVVNGTQIRGQKFVLIQDTNDLKMGHMPDLFRITWHPIVFSFSFSSKELRALPDPWQQLKKDLEPLDIKYIPEFDRARTTHVVAKKRNTSKGLQALINGDYIVTEAYIAAIVAAASSGEPSLESDFSKAWPSPLDHLPPRGDEPSDRPVSTYSPDTRRANIFEGYTFVFYDQKQFDTLLPPIAEGRGKALLGTVVPGQTEVDDFVRYVKGVAGEKGLGEFEDGSEGRGVVVVRHVPAKGDHVEWFTRFTTAVALRLDHRLIDQREFLDAVLAVEPSMLRRPLEVDVAGDQPPPRRTLTFASASASASIPAGGMDVDDHILPSVDAEEELVQRPPPLSQSLSQASSTRRARARRGGTASRFKGFDVDLDSGDEDGTGVGTGAVPVKQRNDEKDGMFMSQTPAVEEQARRNKRHPPDDEDMDDADGLTNVMDDIAPTAALVKRRRIEAGIDPVPARESPFQEDGEDDDDNEAEKDKKAKLKKGVGKTAVKKEKLEGSDDILGQARRNREAADEKRRLDEERERLAAADIPDDGIDAEAIRKLTLVETIQVREAGSATRTREQDIADGRWDPQWNGRRNFKKFRKQGDIVGRVPQRVIIGLEPAKTKEYGIGDDYWLEGGDDERAWRGSGSHNTNGSSGRTGRNEVPPNTRGGLAPSRRSGTPSGRVIDADDMDDTSIAGHDDAEPSESGDVPASRRAAAASTPSIPATNSTGSVRRPAPSTLASGSIPILASGLGSGSGSHGGESLGSGMVNLEIIPDTDPEDEHHGRGHEVASDDDDDDNNSLSVGTKDTRDSLAVSQLSDLPRTRAGKVASRPARQNQNQSQTAAPHPPAAATRTTRTTRTSRRGALPPSGDTGSSLFDSVQAPSTQVSDLRATRAKRAAPAPSARLQSPAKRPRRGAAADTDSMAASSAPIAISDSDDDDGLRFKFKSRR</sequence>
<dbReference type="InterPro" id="IPR008984">
    <property type="entry name" value="SMAD_FHA_dom_sf"/>
</dbReference>
<dbReference type="VEuPathDB" id="FungiDB:F503_04112"/>
<dbReference type="STRING" id="1262450.S3D536"/>
<proteinExistence type="inferred from homology"/>
<protein>
    <submittedName>
        <fullName evidence="10">Dna damage response protein</fullName>
    </submittedName>
</protein>
<comment type="subcellular location">
    <subcellularLocation>
        <location evidence="2">Chromosome</location>
    </subcellularLocation>
    <subcellularLocation>
        <location evidence="1">Nucleus</location>
    </subcellularLocation>
</comment>